<dbReference type="STRING" id="984487.A0A1E4SMG9"/>
<feature type="transmembrane region" description="Helical" evidence="8">
    <location>
        <begin position="172"/>
        <end position="196"/>
    </location>
</feature>
<dbReference type="OrthoDB" id="655540at2759"/>
<dbReference type="AlphaFoldDB" id="A0A1E4SMG9"/>
<feature type="transmembrane region" description="Helical" evidence="8">
    <location>
        <begin position="208"/>
        <end position="227"/>
    </location>
</feature>
<organism evidence="10 11">
    <name type="scientific">Suhomyces tanzawaensis NRRL Y-17324</name>
    <dbReference type="NCBI Taxonomy" id="984487"/>
    <lineage>
        <taxon>Eukaryota</taxon>
        <taxon>Fungi</taxon>
        <taxon>Dikarya</taxon>
        <taxon>Ascomycota</taxon>
        <taxon>Saccharomycotina</taxon>
        <taxon>Pichiomycetes</taxon>
        <taxon>Debaryomycetaceae</taxon>
        <taxon>Suhomyces</taxon>
    </lineage>
</organism>
<keyword evidence="11" id="KW-1185">Reference proteome</keyword>
<evidence type="ECO:0000256" key="8">
    <source>
        <dbReference type="SAM" id="Phobius"/>
    </source>
</evidence>
<keyword evidence="4 8" id="KW-0812">Transmembrane</keyword>
<feature type="transmembrane region" description="Helical" evidence="8">
    <location>
        <begin position="509"/>
        <end position="530"/>
    </location>
</feature>
<dbReference type="PANTHER" id="PTHR22950">
    <property type="entry name" value="AMINO ACID TRANSPORTER"/>
    <property type="match status" value="1"/>
</dbReference>
<dbReference type="GeneID" id="30983547"/>
<evidence type="ECO:0000256" key="7">
    <source>
        <dbReference type="ARBA" id="ARBA00023136"/>
    </source>
</evidence>
<feature type="transmembrane region" description="Helical" evidence="8">
    <location>
        <begin position="315"/>
        <end position="335"/>
    </location>
</feature>
<dbReference type="RefSeq" id="XP_020065807.1">
    <property type="nucleotide sequence ID" value="XM_020209411.1"/>
</dbReference>
<evidence type="ECO:0000256" key="2">
    <source>
        <dbReference type="ARBA" id="ARBA00008066"/>
    </source>
</evidence>
<accession>A0A1E4SMG9</accession>
<evidence type="ECO:0000313" key="11">
    <source>
        <dbReference type="Proteomes" id="UP000094285"/>
    </source>
</evidence>
<feature type="transmembrane region" description="Helical" evidence="8">
    <location>
        <begin position="477"/>
        <end position="497"/>
    </location>
</feature>
<feature type="transmembrane region" description="Helical" evidence="8">
    <location>
        <begin position="356"/>
        <end position="379"/>
    </location>
</feature>
<evidence type="ECO:0000256" key="6">
    <source>
        <dbReference type="ARBA" id="ARBA00022989"/>
    </source>
</evidence>
<evidence type="ECO:0000256" key="1">
    <source>
        <dbReference type="ARBA" id="ARBA00004141"/>
    </source>
</evidence>
<evidence type="ECO:0000313" key="10">
    <source>
        <dbReference type="EMBL" id="ODV80685.1"/>
    </source>
</evidence>
<feature type="domain" description="Amino acid transporter transmembrane" evidence="9">
    <location>
        <begin position="141"/>
        <end position="530"/>
    </location>
</feature>
<keyword evidence="3" id="KW-0813">Transport</keyword>
<evidence type="ECO:0000256" key="5">
    <source>
        <dbReference type="ARBA" id="ARBA00022970"/>
    </source>
</evidence>
<dbReference type="Proteomes" id="UP000094285">
    <property type="component" value="Unassembled WGS sequence"/>
</dbReference>
<gene>
    <name evidence="10" type="ORF">CANTADRAFT_4700</name>
</gene>
<reference evidence="11" key="1">
    <citation type="submission" date="2016-05" db="EMBL/GenBank/DDBJ databases">
        <title>Comparative genomics of biotechnologically important yeasts.</title>
        <authorList>
            <consortium name="DOE Joint Genome Institute"/>
            <person name="Riley R."/>
            <person name="Haridas S."/>
            <person name="Wolfe K.H."/>
            <person name="Lopes M.R."/>
            <person name="Hittinger C.T."/>
            <person name="Goker M."/>
            <person name="Salamov A."/>
            <person name="Wisecaver J."/>
            <person name="Long T.M."/>
            <person name="Aerts A.L."/>
            <person name="Barry K."/>
            <person name="Choi C."/>
            <person name="Clum A."/>
            <person name="Coughlan A.Y."/>
            <person name="Deshpande S."/>
            <person name="Douglass A.P."/>
            <person name="Hanson S.J."/>
            <person name="Klenk H.-P."/>
            <person name="Labutti K."/>
            <person name="Lapidus A."/>
            <person name="Lindquist E."/>
            <person name="Lipzen A."/>
            <person name="Meier-Kolthoff J.P."/>
            <person name="Ohm R.A."/>
            <person name="Otillar R.P."/>
            <person name="Pangilinan J."/>
            <person name="Peng Y."/>
            <person name="Rokas A."/>
            <person name="Rosa C.A."/>
            <person name="Scheuner C."/>
            <person name="Sibirny A.A."/>
            <person name="Slot J.C."/>
            <person name="Stielow J.B."/>
            <person name="Sun H."/>
            <person name="Kurtzman C.P."/>
            <person name="Blackwell M."/>
            <person name="Grigoriev I.V."/>
            <person name="Jeffries T.W."/>
        </authorList>
    </citation>
    <scope>NUCLEOTIDE SEQUENCE [LARGE SCALE GENOMIC DNA]</scope>
    <source>
        <strain evidence="11">NRRL Y-17324</strain>
    </source>
</reference>
<dbReference type="PANTHER" id="PTHR22950:SF692">
    <property type="entry name" value="TRANSMEMBRANE AMINO ACID TRANSPORTER FAMILY PROTEIN"/>
    <property type="match status" value="1"/>
</dbReference>
<keyword evidence="6 8" id="KW-1133">Transmembrane helix</keyword>
<feature type="transmembrane region" description="Helical" evidence="8">
    <location>
        <begin position="264"/>
        <end position="295"/>
    </location>
</feature>
<protein>
    <recommendedName>
        <fullName evidence="9">Amino acid transporter transmembrane domain-containing protein</fullName>
    </recommendedName>
</protein>
<dbReference type="InterPro" id="IPR013057">
    <property type="entry name" value="AA_transpt_TM"/>
</dbReference>
<comment type="subcellular location">
    <subcellularLocation>
        <location evidence="1">Membrane</location>
        <topology evidence="1">Multi-pass membrane protein</topology>
    </subcellularLocation>
</comment>
<name>A0A1E4SMG9_9ASCO</name>
<keyword evidence="5" id="KW-0029">Amino-acid transport</keyword>
<evidence type="ECO:0000259" key="9">
    <source>
        <dbReference type="Pfam" id="PF01490"/>
    </source>
</evidence>
<dbReference type="Pfam" id="PF01490">
    <property type="entry name" value="Aa_trans"/>
    <property type="match status" value="1"/>
</dbReference>
<evidence type="ECO:0000256" key="3">
    <source>
        <dbReference type="ARBA" id="ARBA00022448"/>
    </source>
</evidence>
<sequence>MSYHSDIEGSPSRTRRKSILDYGGANSINNFASSYTRAQKHLGSDLFANAIEDDVSPNTSPLIGAVADGIDEQFESLNGRRSDSGSYRSINEFHFPIDDQIKGQSSLRTSPFGSASNATEQSSLLSSSSDHRKLATVYGSSTSAQTIFNAINSIMGMAMLSLPFGLRLSGWILGSCIYLASAVITSHTASILGKIIKRNPHLRSYSDISYLYGGKWFLILITIIFSLDLSGASLSLILLFSDSFNILVPGIAKSEWKMMIVTSAFFLSFLPLSFLSIISLSGIICTLSVIVVFAMCGVFIDVKPGSLLNPEPTSFYPVNFMSLLLTLGIFMAPWGGHPMFPELYKDMKKPAKFDKCVRVTFSTTFILCYLLGVIGYLMYGLGSQDSIIKNVLSNDKYPNLIKNLFCLFMGILPVSKLPLTTRPLITVYESVLNVQPTTKKPGVQPHNIKKVILRFVFCCVLLAVSLLFSSFGKLVSFLGSAICFTICITLPLMFYLKFFNDELSWSHKLLLKVGIVLSMTGAIAGTYASISMDIL</sequence>
<dbReference type="GO" id="GO:0015179">
    <property type="term" value="F:L-amino acid transmembrane transporter activity"/>
    <property type="evidence" value="ECO:0007669"/>
    <property type="project" value="TreeGrafter"/>
</dbReference>
<dbReference type="EMBL" id="KV453910">
    <property type="protein sequence ID" value="ODV80685.1"/>
    <property type="molecule type" value="Genomic_DNA"/>
</dbReference>
<evidence type="ECO:0000256" key="4">
    <source>
        <dbReference type="ARBA" id="ARBA00022692"/>
    </source>
</evidence>
<feature type="transmembrane region" description="Helical" evidence="8">
    <location>
        <begin position="451"/>
        <end position="471"/>
    </location>
</feature>
<proteinExistence type="inferred from homology"/>
<dbReference type="GO" id="GO:0005774">
    <property type="term" value="C:vacuolar membrane"/>
    <property type="evidence" value="ECO:0007669"/>
    <property type="project" value="TreeGrafter"/>
</dbReference>
<comment type="similarity">
    <text evidence="2">Belongs to the amino acid/polyamine transporter 2 family.</text>
</comment>
<keyword evidence="7 8" id="KW-0472">Membrane</keyword>